<dbReference type="GO" id="GO:0016226">
    <property type="term" value="P:iron-sulfur cluster assembly"/>
    <property type="evidence" value="ECO:0007669"/>
    <property type="project" value="InterPro"/>
</dbReference>
<dbReference type="InterPro" id="IPR055346">
    <property type="entry name" value="Fe-S_cluster_assembly_SufBD"/>
</dbReference>
<protein>
    <submittedName>
        <fullName evidence="4">Unannotated protein</fullName>
    </submittedName>
</protein>
<dbReference type="PANTHER" id="PTHR43575:SF1">
    <property type="entry name" value="PROTEIN ABCI7, CHLOROPLASTIC"/>
    <property type="match status" value="1"/>
</dbReference>
<evidence type="ECO:0000313" key="5">
    <source>
        <dbReference type="EMBL" id="CAB4809314.1"/>
    </source>
</evidence>
<dbReference type="EMBL" id="CAESAD010000002">
    <property type="protein sequence ID" value="CAB4336118.1"/>
    <property type="molecule type" value="Genomic_DNA"/>
</dbReference>
<name>A0A6J6QUJ7_9ZZZZ</name>
<dbReference type="EMBL" id="CAFAAO010000016">
    <property type="protein sequence ID" value="CAB4809314.1"/>
    <property type="molecule type" value="Genomic_DNA"/>
</dbReference>
<feature type="domain" description="SUF system FeS cluster assembly SufBD core" evidence="1">
    <location>
        <begin position="126"/>
        <end position="352"/>
    </location>
</feature>
<sequence>MTATTEHIEREVAIVPPKDHTPVIRSLDPSDFPTPTSRDEEFRFTPMSKLRDLHKGDVPTTGGVAIAVNKVPGATFELTSAKTGERQGFTDKIAAGAWANVDSVSTLTISADAQLEESVVVSVVGSGAVSYGQLDINVEKFAKAVVIVDHIGDATYAGNIDINVADGASICVVSLQDWDAKAVHLAQHRITLGRDSSAKHVLITLGGEVVRILPSVVYTAPGGQAELFGLYFASAGQHAEHRLFVDHSQANCRSNVVYKGALDGEDAHTVWVGDVLIRANAVGTDTYEINRNLVLSGGGRADSVPNLEIETGEIVGAGHASTTGRFDDEQLFYLQSRGITPDEARKLVLRGFFEDLLGQISVPEINDRVRTSIETRLGGHI</sequence>
<dbReference type="Pfam" id="PF01458">
    <property type="entry name" value="SUFBD_core"/>
    <property type="match status" value="1"/>
</dbReference>
<accession>A0A6J6QUJ7</accession>
<dbReference type="NCBIfam" id="TIGR01981">
    <property type="entry name" value="sufD"/>
    <property type="match status" value="1"/>
</dbReference>
<dbReference type="EMBL" id="CAEZYC010000069">
    <property type="protein sequence ID" value="CAB4714466.1"/>
    <property type="molecule type" value="Genomic_DNA"/>
</dbReference>
<dbReference type="InterPro" id="IPR011542">
    <property type="entry name" value="SUF_FeS_clus_asmbl_SufD"/>
</dbReference>
<evidence type="ECO:0000313" key="4">
    <source>
        <dbReference type="EMBL" id="CAB4714466.1"/>
    </source>
</evidence>
<evidence type="ECO:0000313" key="2">
    <source>
        <dbReference type="EMBL" id="CAB4332491.1"/>
    </source>
</evidence>
<dbReference type="PANTHER" id="PTHR43575">
    <property type="entry name" value="PROTEIN ABCI7, CHLOROPLASTIC"/>
    <property type="match status" value="1"/>
</dbReference>
<gene>
    <name evidence="4" type="ORF">UFOPK2648_01081</name>
    <name evidence="5" type="ORF">UFOPK3037_01176</name>
    <name evidence="2" type="ORF">UFOPK3406_00314</name>
    <name evidence="3" type="ORF">UFOPK3925_00597</name>
    <name evidence="6" type="ORF">UFOPK4097_00325</name>
</gene>
<dbReference type="EMBL" id="CAESAI010000004">
    <property type="protein sequence ID" value="CAB4332491.1"/>
    <property type="molecule type" value="Genomic_DNA"/>
</dbReference>
<dbReference type="AlphaFoldDB" id="A0A6J6QUJ7"/>
<evidence type="ECO:0000313" key="3">
    <source>
        <dbReference type="EMBL" id="CAB4336118.1"/>
    </source>
</evidence>
<reference evidence="4" key="1">
    <citation type="submission" date="2020-05" db="EMBL/GenBank/DDBJ databases">
        <authorList>
            <person name="Chiriac C."/>
            <person name="Salcher M."/>
            <person name="Ghai R."/>
            <person name="Kavagutti S V."/>
        </authorList>
    </citation>
    <scope>NUCLEOTIDE SEQUENCE</scope>
</reference>
<evidence type="ECO:0000313" key="6">
    <source>
        <dbReference type="EMBL" id="CAB5011176.1"/>
    </source>
</evidence>
<organism evidence="4">
    <name type="scientific">freshwater metagenome</name>
    <dbReference type="NCBI Taxonomy" id="449393"/>
    <lineage>
        <taxon>unclassified sequences</taxon>
        <taxon>metagenomes</taxon>
        <taxon>ecological metagenomes</taxon>
    </lineage>
</organism>
<dbReference type="InterPro" id="IPR000825">
    <property type="entry name" value="SUF_FeS_clus_asmbl_SufBD_core"/>
</dbReference>
<dbReference type="SUPFAM" id="SSF101960">
    <property type="entry name" value="Stabilizer of iron transporter SufD"/>
    <property type="match status" value="1"/>
</dbReference>
<evidence type="ECO:0000259" key="1">
    <source>
        <dbReference type="Pfam" id="PF01458"/>
    </source>
</evidence>
<dbReference type="EMBL" id="CAFBPK010000003">
    <property type="protein sequence ID" value="CAB5011176.1"/>
    <property type="molecule type" value="Genomic_DNA"/>
</dbReference>
<proteinExistence type="predicted"/>
<dbReference type="InterPro" id="IPR037284">
    <property type="entry name" value="SUF_FeS_clus_asmbl_SufBD_sf"/>
</dbReference>